<evidence type="ECO:0000256" key="2">
    <source>
        <dbReference type="SAM" id="Phobius"/>
    </source>
</evidence>
<proteinExistence type="predicted"/>
<name>A0A917MEK2_9FLAO</name>
<dbReference type="Proteomes" id="UP000633278">
    <property type="component" value="Unassembled WGS sequence"/>
</dbReference>
<feature type="transmembrane region" description="Helical" evidence="2">
    <location>
        <begin position="246"/>
        <end position="267"/>
    </location>
</feature>
<evidence type="ECO:0000313" key="5">
    <source>
        <dbReference type="Proteomes" id="UP000633278"/>
    </source>
</evidence>
<protein>
    <recommendedName>
        <fullName evidence="3">DUF4349 domain-containing protein</fullName>
    </recommendedName>
</protein>
<evidence type="ECO:0000259" key="3">
    <source>
        <dbReference type="Pfam" id="PF14257"/>
    </source>
</evidence>
<dbReference type="AlphaFoldDB" id="A0A917MEK2"/>
<organism evidence="4 5">
    <name type="scientific">Polaribacter pacificus</name>
    <dbReference type="NCBI Taxonomy" id="1775173"/>
    <lineage>
        <taxon>Bacteria</taxon>
        <taxon>Pseudomonadati</taxon>
        <taxon>Bacteroidota</taxon>
        <taxon>Flavobacteriia</taxon>
        <taxon>Flavobacteriales</taxon>
        <taxon>Flavobacteriaceae</taxon>
    </lineage>
</organism>
<comment type="caution">
    <text evidence="4">The sequence shown here is derived from an EMBL/GenBank/DDBJ whole genome shotgun (WGS) entry which is preliminary data.</text>
</comment>
<keyword evidence="2" id="KW-1133">Transmembrane helix</keyword>
<gene>
    <name evidence="4" type="ORF">GCM10011416_19050</name>
</gene>
<feature type="coiled-coil region" evidence="1">
    <location>
        <begin position="180"/>
        <end position="207"/>
    </location>
</feature>
<keyword evidence="2" id="KW-0812">Transmembrane</keyword>
<keyword evidence="2" id="KW-0472">Membrane</keyword>
<dbReference type="Pfam" id="PF14257">
    <property type="entry name" value="DUF4349"/>
    <property type="match status" value="1"/>
</dbReference>
<accession>A0A917MEK2</accession>
<dbReference type="EMBL" id="BMJW01000002">
    <property type="protein sequence ID" value="GGH00616.1"/>
    <property type="molecule type" value="Genomic_DNA"/>
</dbReference>
<sequence>MKNFKFLFLLFLVAAACTTNEEQARLDVIESYNNTATSRKSLATLATNKINAENDATFNQADQRKLIKNGNVSFEVDDLKATQKRIEQLIKDVKGYVSSDNTYSSSDQISNTISVRIPTDSFDNFMEKLSQGVKKFDNRNTNIRDVTEQYLDLEARLKTRKLLEQKYLELLKKAKNVSEVLSVERELGKVREEIESAEGRIKYLQNQVSYSSLTINFYTKIASSESGFLGQVKGSFKKGLENIKTVFMMGISFWPFLLVFIGVVWYLKKKKTSKS</sequence>
<evidence type="ECO:0000256" key="1">
    <source>
        <dbReference type="SAM" id="Coils"/>
    </source>
</evidence>
<keyword evidence="5" id="KW-1185">Reference proteome</keyword>
<reference evidence="4" key="2">
    <citation type="submission" date="2020-09" db="EMBL/GenBank/DDBJ databases">
        <authorList>
            <person name="Sun Q."/>
            <person name="Zhou Y."/>
        </authorList>
    </citation>
    <scope>NUCLEOTIDE SEQUENCE</scope>
    <source>
        <strain evidence="4">CGMCC 1.15763</strain>
    </source>
</reference>
<evidence type="ECO:0000313" key="4">
    <source>
        <dbReference type="EMBL" id="GGH00616.1"/>
    </source>
</evidence>
<reference evidence="4" key="1">
    <citation type="journal article" date="2014" name="Int. J. Syst. Evol. Microbiol.">
        <title>Complete genome sequence of Corynebacterium casei LMG S-19264T (=DSM 44701T), isolated from a smear-ripened cheese.</title>
        <authorList>
            <consortium name="US DOE Joint Genome Institute (JGI-PGF)"/>
            <person name="Walter F."/>
            <person name="Albersmeier A."/>
            <person name="Kalinowski J."/>
            <person name="Ruckert C."/>
        </authorList>
    </citation>
    <scope>NUCLEOTIDE SEQUENCE</scope>
    <source>
        <strain evidence="4">CGMCC 1.15763</strain>
    </source>
</reference>
<dbReference type="PROSITE" id="PS51257">
    <property type="entry name" value="PROKAR_LIPOPROTEIN"/>
    <property type="match status" value="1"/>
</dbReference>
<dbReference type="InterPro" id="IPR025645">
    <property type="entry name" value="DUF4349"/>
</dbReference>
<dbReference type="RefSeq" id="WP_188599094.1">
    <property type="nucleotide sequence ID" value="NZ_BMJW01000002.1"/>
</dbReference>
<feature type="domain" description="DUF4349" evidence="3">
    <location>
        <begin position="64"/>
        <end position="266"/>
    </location>
</feature>
<keyword evidence="1" id="KW-0175">Coiled coil</keyword>